<organism evidence="2 3">
    <name type="scientific">Candidatus Wildermuthbacteria bacterium GWA2_46_15</name>
    <dbReference type="NCBI Taxonomy" id="1802443"/>
    <lineage>
        <taxon>Bacteria</taxon>
        <taxon>Candidatus Wildermuthiibacteriota</taxon>
    </lineage>
</organism>
<proteinExistence type="predicted"/>
<evidence type="ECO:0000313" key="2">
    <source>
        <dbReference type="EMBL" id="OHA62852.1"/>
    </source>
</evidence>
<protein>
    <submittedName>
        <fullName evidence="2">Uncharacterized protein</fullName>
    </submittedName>
</protein>
<evidence type="ECO:0000256" key="1">
    <source>
        <dbReference type="SAM" id="Phobius"/>
    </source>
</evidence>
<comment type="caution">
    <text evidence="2">The sequence shown here is derived from an EMBL/GenBank/DDBJ whole genome shotgun (WGS) entry which is preliminary data.</text>
</comment>
<dbReference type="STRING" id="1802443.A2117_02670"/>
<gene>
    <name evidence="2" type="ORF">A2117_02670</name>
</gene>
<feature type="transmembrane region" description="Helical" evidence="1">
    <location>
        <begin position="97"/>
        <end position="121"/>
    </location>
</feature>
<keyword evidence="1" id="KW-0812">Transmembrane</keyword>
<dbReference type="Proteomes" id="UP000179245">
    <property type="component" value="Unassembled WGS sequence"/>
</dbReference>
<accession>A0A1G2QS81</accession>
<evidence type="ECO:0000313" key="3">
    <source>
        <dbReference type="Proteomes" id="UP000179245"/>
    </source>
</evidence>
<keyword evidence="1" id="KW-0472">Membrane</keyword>
<dbReference type="AlphaFoldDB" id="A0A1G2QS81"/>
<sequence>MEEKLAFLKREEIRTMAKDLARLQEEEAIHEKERISQLRVEEKLKREAAAREKIASTMIPKGLGTKEETIPKPPTKKAGLEEPLLPKTQRPSSLEKILVRIIIVLFSLGFFLLITFGYWFFIIREKQIQPSPASSPVFTPSEVEGPSPSAVGVIPPIPILGATKEIKILRIIPEKDFKNLLSESLVNVLPSGSSPEFFELVPQKDDQFFNLQDALTELKVKSPEGFFGLVSGKADDFDLFLYSKGAKEQRLGFVVKLLTLEGVKERTTEMLKAWEKTMESDWVNFSRILGQENPSLASVFKQTSYSGASFRCLSFQEKNLGICWSVFADYLIITSSGESIMRTIDLLRVRN</sequence>
<name>A0A1G2QS81_9BACT</name>
<reference evidence="2 3" key="1">
    <citation type="journal article" date="2016" name="Nat. Commun.">
        <title>Thousands of microbial genomes shed light on interconnected biogeochemical processes in an aquifer system.</title>
        <authorList>
            <person name="Anantharaman K."/>
            <person name="Brown C.T."/>
            <person name="Hug L.A."/>
            <person name="Sharon I."/>
            <person name="Castelle C.J."/>
            <person name="Probst A.J."/>
            <person name="Thomas B.C."/>
            <person name="Singh A."/>
            <person name="Wilkins M.J."/>
            <person name="Karaoz U."/>
            <person name="Brodie E.L."/>
            <person name="Williams K.H."/>
            <person name="Hubbard S.S."/>
            <person name="Banfield J.F."/>
        </authorList>
    </citation>
    <scope>NUCLEOTIDE SEQUENCE [LARGE SCALE GENOMIC DNA]</scope>
</reference>
<dbReference type="EMBL" id="MHTO01000002">
    <property type="protein sequence ID" value="OHA62852.1"/>
    <property type="molecule type" value="Genomic_DNA"/>
</dbReference>
<keyword evidence="1" id="KW-1133">Transmembrane helix</keyword>